<dbReference type="InterPro" id="IPR036047">
    <property type="entry name" value="F-box-like_dom_sf"/>
</dbReference>
<comment type="caution">
    <text evidence="2">The sequence shown here is derived from an EMBL/GenBank/DDBJ whole genome shotgun (WGS) entry which is preliminary data.</text>
</comment>
<protein>
    <recommendedName>
        <fullName evidence="1">F-box domain-containing protein</fullName>
    </recommendedName>
</protein>
<organism evidence="2 3">
    <name type="scientific">Bionectria ochroleuca</name>
    <name type="common">Gliocladium roseum</name>
    <dbReference type="NCBI Taxonomy" id="29856"/>
    <lineage>
        <taxon>Eukaryota</taxon>
        <taxon>Fungi</taxon>
        <taxon>Dikarya</taxon>
        <taxon>Ascomycota</taxon>
        <taxon>Pezizomycotina</taxon>
        <taxon>Sordariomycetes</taxon>
        <taxon>Hypocreomycetidae</taxon>
        <taxon>Hypocreales</taxon>
        <taxon>Bionectriaceae</taxon>
        <taxon>Clonostachys</taxon>
    </lineage>
</organism>
<dbReference type="CDD" id="cd09917">
    <property type="entry name" value="F-box_SF"/>
    <property type="match status" value="1"/>
</dbReference>
<accession>A0ABY6UKH4</accession>
<dbReference type="Proteomes" id="UP000766486">
    <property type="component" value="Unassembled WGS sequence"/>
</dbReference>
<dbReference type="PROSITE" id="PS50181">
    <property type="entry name" value="FBOX"/>
    <property type="match status" value="1"/>
</dbReference>
<feature type="domain" description="F-box" evidence="1">
    <location>
        <begin position="207"/>
        <end position="257"/>
    </location>
</feature>
<dbReference type="InterPro" id="IPR001810">
    <property type="entry name" value="F-box_dom"/>
</dbReference>
<keyword evidence="3" id="KW-1185">Reference proteome</keyword>
<evidence type="ECO:0000313" key="2">
    <source>
        <dbReference type="EMBL" id="VUC30702.1"/>
    </source>
</evidence>
<dbReference type="EMBL" id="CABFNS010000823">
    <property type="protein sequence ID" value="VUC30702.1"/>
    <property type="molecule type" value="Genomic_DNA"/>
</dbReference>
<proteinExistence type="predicted"/>
<sequence>MNDTLTSGLYCSLCGSRLRDVHSIGPPPGEGPPHWTTCVRLVRKPKRVEGYGASSITGAGHLVGGSFVGPEDDPANLVGHEVEDLFDTHIGPDNRKKTFGCHEVCWQLLLLQISTISNHPPDPLETGSLLFDILDSTPWGKDGDLIPENNYFGALSMRQTEEGIALLNADPNEPLPPLDISTFSLEEHGLAVDTNFKVRPSGPLSHTDPFTNLPDETIQGILWHLPSKDVCSARLASRRLGTLGAIGNLPQSFWASRFTSNREMSFLFNLLRDAQPGTDWFRTYFCCKRELKHEGSGDRFINRRRIWRCLSDLSTILVPLLLHLELKILFGLCSLSFDKNLGQRVSSPQLPSLRITPNPEGQFQLGVRGGYEHDIFFPGQEADYFVEFEFSFVVLSSAEYISGYRVSDQRPGLRQMNVQQAGLIFTSTLTSFFLRPGDTILCVDVYISTSGIHSLKFLIETHGGIRIHKVGKLRRRHGIIAVKRLNFEPTTFGLKFGFDMYKAISVQLIEGTKQDLEVGPVALSNLPAIPPRSWELTPLLVPTPPEGAIFPVNLYVPFGGRDGSRLSSLRSITALVFGTAGVYGLRFTYSEGEPAVYGNREHMGPDGKLSSCVEQTLLIDGQNGERVIQFDLVRERAGRPDLAIHIVARTNFGQLYRFGHFDGFAEVKYGEAPPPDQSAIFAVIASVSAPDWRFQCLSSHTFRAPCPSRIDPAVPCTSYLKTPRFAPVMGPWMNLEEGSCFITASLEKVRRIRISQGADNRGGRSPSHISGLWIEYFDDRRDVIVGQWIEETGCFVLQPDERLVEVTVWSTTEVRFPHLGQGHSLGKISGIAFGTTRNRVVVRKMPAEMDDQTCLQYLATQFEDIFSITWAFNSRLDDVQVRLNANPLLGQNTLLFGQSGEKPRPFDPSQGHGRTYFIFGRDGHALGRAKFADHSMRYHCPRTIYFFEDVDNDGRPTRLTSIEMSPDAEGNIGGLAFHYDNGKVIQQGTLDDRSISLDLDHSNNEWITLLIVYEVASVKVGLEFRSNRDQSIKIMPQDIDIDSVTIFQLDPGAKWKDIKCGLPNRVLFFINPFYAAGPVESCIGMWTVSQRARPGQGLVFDDVGPIFMSTPESRGMKPTGAMRAMPMKMYRR</sequence>
<evidence type="ECO:0000313" key="3">
    <source>
        <dbReference type="Proteomes" id="UP000766486"/>
    </source>
</evidence>
<evidence type="ECO:0000259" key="1">
    <source>
        <dbReference type="PROSITE" id="PS50181"/>
    </source>
</evidence>
<gene>
    <name evidence="2" type="ORF">CLO192961_LOCUS291840</name>
</gene>
<name>A0ABY6UKH4_BIOOC</name>
<dbReference type="SUPFAM" id="SSF81383">
    <property type="entry name" value="F-box domain"/>
    <property type="match status" value="1"/>
</dbReference>
<reference evidence="2 3" key="1">
    <citation type="submission" date="2019-06" db="EMBL/GenBank/DDBJ databases">
        <authorList>
            <person name="Broberg M."/>
        </authorList>
    </citation>
    <scope>NUCLEOTIDE SEQUENCE [LARGE SCALE GENOMIC DNA]</scope>
</reference>